<evidence type="ECO:0000313" key="4">
    <source>
        <dbReference type="EMBL" id="WEK35022.1"/>
    </source>
</evidence>
<dbReference type="GO" id="GO:0030246">
    <property type="term" value="F:carbohydrate binding"/>
    <property type="evidence" value="ECO:0007669"/>
    <property type="project" value="InterPro"/>
</dbReference>
<protein>
    <submittedName>
        <fullName evidence="4">Ig-like domain-containing protein</fullName>
    </submittedName>
</protein>
<dbReference type="GO" id="GO:0005975">
    <property type="term" value="P:carbohydrate metabolic process"/>
    <property type="evidence" value="ECO:0007669"/>
    <property type="project" value="InterPro"/>
</dbReference>
<evidence type="ECO:0000313" key="5">
    <source>
        <dbReference type="Proteomes" id="UP001220610"/>
    </source>
</evidence>
<keyword evidence="1" id="KW-0378">Hydrolase</keyword>
<dbReference type="InterPro" id="IPR003610">
    <property type="entry name" value="CBM5/12"/>
</dbReference>
<dbReference type="SUPFAM" id="SSF49785">
    <property type="entry name" value="Galactose-binding domain-like"/>
    <property type="match status" value="1"/>
</dbReference>
<dbReference type="Gene3D" id="2.10.10.20">
    <property type="entry name" value="Carbohydrate-binding module superfamily 5/12"/>
    <property type="match status" value="2"/>
</dbReference>
<organism evidence="4 5">
    <name type="scientific">Candidatus Pseudobacter hemicellulosilyticus</name>
    <dbReference type="NCBI Taxonomy" id="3121375"/>
    <lineage>
        <taxon>Bacteria</taxon>
        <taxon>Pseudomonadati</taxon>
        <taxon>Bacteroidota</taxon>
        <taxon>Chitinophagia</taxon>
        <taxon>Chitinophagales</taxon>
        <taxon>Chitinophagaceae</taxon>
        <taxon>Pseudobacter</taxon>
    </lineage>
</organism>
<dbReference type="Pfam" id="PF18962">
    <property type="entry name" value="Por_Secre_tail"/>
    <property type="match status" value="1"/>
</dbReference>
<name>A0AAJ5WQU2_9BACT</name>
<dbReference type="NCBIfam" id="TIGR04183">
    <property type="entry name" value="Por_Secre_tail"/>
    <property type="match status" value="1"/>
</dbReference>
<proteinExistence type="predicted"/>
<gene>
    <name evidence="4" type="ORF">P0Y53_21245</name>
</gene>
<feature type="chain" id="PRO_5042617949" evidence="2">
    <location>
        <begin position="26"/>
        <end position="1165"/>
    </location>
</feature>
<dbReference type="GO" id="GO:0005576">
    <property type="term" value="C:extracellular region"/>
    <property type="evidence" value="ECO:0007669"/>
    <property type="project" value="InterPro"/>
</dbReference>
<keyword evidence="2" id="KW-0732">Signal</keyword>
<reference evidence="4" key="1">
    <citation type="submission" date="2023-03" db="EMBL/GenBank/DDBJ databases">
        <title>Andean soil-derived lignocellulolytic bacterial consortium as a source of novel taxa and putative plastic-active enzymes.</title>
        <authorList>
            <person name="Diaz-Garcia L."/>
            <person name="Chuvochina M."/>
            <person name="Feuerriegel G."/>
            <person name="Bunk B."/>
            <person name="Sproer C."/>
            <person name="Streit W.R."/>
            <person name="Rodriguez L.M."/>
            <person name="Overmann J."/>
            <person name="Jimenez D.J."/>
        </authorList>
    </citation>
    <scope>NUCLEOTIDE SEQUENCE</scope>
    <source>
        <strain evidence="4">MAG 7</strain>
    </source>
</reference>
<dbReference type="Gene3D" id="2.60.40.10">
    <property type="entry name" value="Immunoglobulins"/>
    <property type="match status" value="3"/>
</dbReference>
<feature type="signal peptide" evidence="2">
    <location>
        <begin position="1"/>
        <end position="25"/>
    </location>
</feature>
<dbReference type="InterPro" id="IPR013783">
    <property type="entry name" value="Ig-like_fold"/>
</dbReference>
<dbReference type="SMART" id="SM00495">
    <property type="entry name" value="ChtBD3"/>
    <property type="match status" value="2"/>
</dbReference>
<dbReference type="GO" id="GO:0004553">
    <property type="term" value="F:hydrolase activity, hydrolyzing O-glycosyl compounds"/>
    <property type="evidence" value="ECO:0007669"/>
    <property type="project" value="InterPro"/>
</dbReference>
<evidence type="ECO:0000259" key="3">
    <source>
        <dbReference type="PROSITE" id="PS50022"/>
    </source>
</evidence>
<dbReference type="Gene3D" id="2.60.120.260">
    <property type="entry name" value="Galactose-binding domain-like"/>
    <property type="match status" value="1"/>
</dbReference>
<sequence length="1165" mass="124084">MQKLYLRTCFLCLCLLALTAGRSTAQNWVNLALNKPGFASTSTVYRPDGAFDGNYGTRWESYFSDPEWLYVDLGASYPINRVKLFWEAAYGRDFQIQVSEDAQNWVAIATITNNTDVNNDLTGLSGQGRYVRMYGTVRGTGFGYSLYEFEVYSVPDPPVVSITSPENNASYAMTTPVTVTVDATAQAGKSISRVELYYGDLLLGVDETAPYSFTGNGPGEGNYALRAKAIDNAGAVSFSAPIHIIINNLSTGDCSGAPEWDSLTIYPNAGAKVTYLGRLYENRYYTTRQNPVRNSGQYEVWKLLSTCGTGTVVTVTLPDSNHTFNAPASINIHVDALANENYRITKVEVYNNGTQLIDTDTSANFSFDWNDLPAGNYSITAVATDNTGATTSSYAIPITVVNGTGCNAPEWRSQFVYANAGEQVTWQGALYQNKWYTQGQNPASNSGEYQVWTLISTCPTGNTITLTAPPNNASYGAPATIPINASLTGPAVVKVEFYQGPAVLGVDSTAPYSYNWAGVSAGHYTISARAFNSTEAVAVSSDITVTVTPQETHFTWTGNGGNSNWNDPANWQPTAVPGVSDSVVIGPTTFAPQLQGNTLVADLTLQGNTLDLNGQQLTLTGHVQFNGGSVNNGTLTIQCSEVLYAGTSFGANVNLTTTCGNIYFNGSVFNGPVLITKQGSGAMDNDGTGGSIFNGPATIVNNTTARLRMGGSLPDDFNAAIVFNNNSTGAFEISYNSNSTFSGAITVNSNTSPSFGSGGGTPVLDGTGLQTINRTGVAPVLFNRLELNKPTGNAQLNTPVTIGAFLQLTKADLLTDMTNQLIFAPGATVSGANDSSFVAGPVTRYGDGAFTFPIGRDTLYRPIGINPEGASPTDAFLADYFPAGTSQDPAPKESSIHHISTCEYWILNRVTGSANTAVTLSWDKNSCGVTNPGSLLVARWDGSQWTNAGNGGFTGTTEKGTLTSSEVITSFSPFTLGSSTAANPLPVNLLSFTATGQNSKVLLQWSTAREWNNKGFELQRSGDGLHFSAIGFVDGAGNSEQQQDYQFTDQQPLTGVSWYRLKQLDLDNTATLSRIVAVDLAANAGFRVLPNPTTGLVTLLLNSSSLEAGTVLDLHDQTGRLLQSRQIGNRVGSITLDLSAYPKGIYLLSLRAAGKLLFQSKLIKQ</sequence>
<dbReference type="Proteomes" id="UP001220610">
    <property type="component" value="Chromosome"/>
</dbReference>
<feature type="domain" description="F5/8 type C" evidence="3">
    <location>
        <begin position="14"/>
        <end position="154"/>
    </location>
</feature>
<accession>A0AAJ5WQU2</accession>
<evidence type="ECO:0000256" key="1">
    <source>
        <dbReference type="ARBA" id="ARBA00022801"/>
    </source>
</evidence>
<dbReference type="AlphaFoldDB" id="A0AAJ5WQU2"/>
<dbReference type="SUPFAM" id="SSF51055">
    <property type="entry name" value="Carbohydrate binding domain"/>
    <property type="match status" value="2"/>
</dbReference>
<dbReference type="Pfam" id="PF17957">
    <property type="entry name" value="Big_7"/>
    <property type="match status" value="3"/>
</dbReference>
<dbReference type="Pfam" id="PF22633">
    <property type="entry name" value="F5_F8_type_C_2"/>
    <property type="match status" value="1"/>
</dbReference>
<dbReference type="CDD" id="cd12215">
    <property type="entry name" value="ChiC_BD"/>
    <property type="match status" value="1"/>
</dbReference>
<dbReference type="EMBL" id="CP119311">
    <property type="protein sequence ID" value="WEK35022.1"/>
    <property type="molecule type" value="Genomic_DNA"/>
</dbReference>
<dbReference type="InterPro" id="IPR008979">
    <property type="entry name" value="Galactose-bd-like_sf"/>
</dbReference>
<dbReference type="InterPro" id="IPR026444">
    <property type="entry name" value="Secre_tail"/>
</dbReference>
<evidence type="ECO:0000256" key="2">
    <source>
        <dbReference type="SAM" id="SignalP"/>
    </source>
</evidence>
<dbReference type="PROSITE" id="PS50022">
    <property type="entry name" value="FA58C_3"/>
    <property type="match status" value="1"/>
</dbReference>
<dbReference type="InterPro" id="IPR000421">
    <property type="entry name" value="FA58C"/>
</dbReference>
<dbReference type="InterPro" id="IPR036573">
    <property type="entry name" value="CBM_sf_5/12"/>
</dbReference>